<evidence type="ECO:0000313" key="2">
    <source>
        <dbReference type="EMBL" id="OLP91551.1"/>
    </source>
</evidence>
<protein>
    <submittedName>
        <fullName evidence="2">Uncharacterized protein</fullName>
    </submittedName>
</protein>
<dbReference type="AlphaFoldDB" id="A0A1Q9D8S6"/>
<dbReference type="EMBL" id="LSRX01000660">
    <property type="protein sequence ID" value="OLP91551.1"/>
    <property type="molecule type" value="Genomic_DNA"/>
</dbReference>
<comment type="caution">
    <text evidence="2">The sequence shown here is derived from an EMBL/GenBank/DDBJ whole genome shotgun (WGS) entry which is preliminary data.</text>
</comment>
<evidence type="ECO:0000256" key="1">
    <source>
        <dbReference type="SAM" id="MobiDB-lite"/>
    </source>
</evidence>
<dbReference type="OrthoDB" id="10273555at2759"/>
<accession>A0A1Q9D8S6</accession>
<feature type="region of interest" description="Disordered" evidence="1">
    <location>
        <begin position="1"/>
        <end position="44"/>
    </location>
</feature>
<evidence type="ECO:0000313" key="3">
    <source>
        <dbReference type="Proteomes" id="UP000186817"/>
    </source>
</evidence>
<reference evidence="2 3" key="1">
    <citation type="submission" date="2016-02" db="EMBL/GenBank/DDBJ databases">
        <title>Genome analysis of coral dinoflagellate symbionts highlights evolutionary adaptations to a symbiotic lifestyle.</title>
        <authorList>
            <person name="Aranda M."/>
            <person name="Li Y."/>
            <person name="Liew Y.J."/>
            <person name="Baumgarten S."/>
            <person name="Simakov O."/>
            <person name="Wilson M."/>
            <person name="Piel J."/>
            <person name="Ashoor H."/>
            <person name="Bougouffa S."/>
            <person name="Bajic V.B."/>
            <person name="Ryu T."/>
            <person name="Ravasi T."/>
            <person name="Bayer T."/>
            <person name="Micklem G."/>
            <person name="Kim H."/>
            <person name="Bhak J."/>
            <person name="Lajeunesse T.C."/>
            <person name="Voolstra C.R."/>
        </authorList>
    </citation>
    <scope>NUCLEOTIDE SEQUENCE [LARGE SCALE GENOMIC DNA]</scope>
    <source>
        <strain evidence="2 3">CCMP2467</strain>
    </source>
</reference>
<dbReference type="Proteomes" id="UP000186817">
    <property type="component" value="Unassembled WGS sequence"/>
</dbReference>
<gene>
    <name evidence="2" type="ORF">AK812_SmicGene26731</name>
</gene>
<name>A0A1Q9D8S6_SYMMI</name>
<sequence>MTCKPGKHSVQSGALSSVPSRKLPQARSYEQSPNKFPGLHSLQNPQDLQGHCKRGVFQSTTESHVGSIKFSAVLSTSAVLLITAMKQSSWLLFVAASWWGGAPSTAVKFAGDGPPTQRRKTWTRWSLQSSSTTSLIASAIHECPQIRWGAVGSAAANAAMVVADHVIEAATTKLDTLRSLHADIAAAADRIGDDALDMGREFQDVGQSIVEGVVDLSQNALDHLRPARPTHRLASHVQQSWDAGMSAGMGERFIEPGNFRCGAIDDNHSSIAHCSCRQLGNSYYDPGLVRSTEGIWNAAGQHFHGPRGDFTSWHQQLAPSKDISFGYQFIPLGKFQLGAFDDSHLSVSHKNSFTIDIFRRHGLIDRTRRSDFGTLDRPVERALGVRTQRSPLDPAVRNSDPGGIDASSWDGPTVYTAEILTGDDKVHPGPRDGELARGSLRLGHLSISHKDGQTAKLFQWSVGYVWSFNYGPMTPFNAWTRKVGPPSGITFGDRFLQIGDFCAGDADGSHLSVSYFPWRSWAGKGGVYRYSTDFPPGLTAALDIGNAYGYLLNDRYANWRCGSIQEVIGSCAGFVTGEDFVQIGDWRLSADDANTKYWPDMHGKSTVHSWQESQVARHRAWIREAKAPEDYTTLGRPMEQCQGDGWCTMPQARRCRLGKRINGWLCAFFTRRRAALVDTNLRK</sequence>
<organism evidence="2 3">
    <name type="scientific">Symbiodinium microadriaticum</name>
    <name type="common">Dinoflagellate</name>
    <name type="synonym">Zooxanthella microadriatica</name>
    <dbReference type="NCBI Taxonomy" id="2951"/>
    <lineage>
        <taxon>Eukaryota</taxon>
        <taxon>Sar</taxon>
        <taxon>Alveolata</taxon>
        <taxon>Dinophyceae</taxon>
        <taxon>Suessiales</taxon>
        <taxon>Symbiodiniaceae</taxon>
        <taxon>Symbiodinium</taxon>
    </lineage>
</organism>
<feature type="compositionally biased region" description="Polar residues" evidence="1">
    <location>
        <begin position="9"/>
        <end position="19"/>
    </location>
</feature>
<proteinExistence type="predicted"/>
<keyword evidence="3" id="KW-1185">Reference proteome</keyword>